<evidence type="ECO:0000256" key="1">
    <source>
        <dbReference type="ARBA" id="ARBA00001602"/>
    </source>
</evidence>
<comment type="similarity">
    <text evidence="7">Belongs to the aspartate/glutamate racemases family.</text>
</comment>
<feature type="active site" description="Proton donor/acceptor" evidence="7">
    <location>
        <position position="76"/>
    </location>
</feature>
<evidence type="ECO:0000256" key="7">
    <source>
        <dbReference type="HAMAP-Rule" id="MF_00258"/>
    </source>
</evidence>
<evidence type="ECO:0000256" key="4">
    <source>
        <dbReference type="ARBA" id="ARBA00022984"/>
    </source>
</evidence>
<dbReference type="GO" id="GO:0009252">
    <property type="term" value="P:peptidoglycan biosynthetic process"/>
    <property type="evidence" value="ECO:0007669"/>
    <property type="project" value="UniProtKB-UniRule"/>
</dbReference>
<dbReference type="Gene3D" id="3.40.50.1860">
    <property type="match status" value="2"/>
</dbReference>
<feature type="binding site" evidence="7">
    <location>
        <begin position="77"/>
        <end position="78"/>
    </location>
    <ligand>
        <name>substrate</name>
    </ligand>
</feature>
<evidence type="ECO:0000256" key="2">
    <source>
        <dbReference type="ARBA" id="ARBA00013090"/>
    </source>
</evidence>
<organism evidence="8 9">
    <name type="scientific">Undibacterium rugosum</name>
    <dbReference type="NCBI Taxonomy" id="2762291"/>
    <lineage>
        <taxon>Bacteria</taxon>
        <taxon>Pseudomonadati</taxon>
        <taxon>Pseudomonadota</taxon>
        <taxon>Betaproteobacteria</taxon>
        <taxon>Burkholderiales</taxon>
        <taxon>Oxalobacteraceae</taxon>
        <taxon>Undibacterium</taxon>
    </lineage>
</organism>
<dbReference type="HAMAP" id="MF_00258">
    <property type="entry name" value="Glu_racemase"/>
    <property type="match status" value="1"/>
</dbReference>
<feature type="active site" description="Proton donor/acceptor" evidence="7">
    <location>
        <position position="189"/>
    </location>
</feature>
<dbReference type="PANTHER" id="PTHR21198:SF2">
    <property type="entry name" value="GLUTAMATE RACEMASE"/>
    <property type="match status" value="1"/>
</dbReference>
<gene>
    <name evidence="7 8" type="primary">murI</name>
    <name evidence="8" type="ORF">H8K47_12630</name>
</gene>
<dbReference type="InterPro" id="IPR033134">
    <property type="entry name" value="Asp/Glu_racemase_AS_2"/>
</dbReference>
<dbReference type="InterPro" id="IPR018187">
    <property type="entry name" value="Asp/Glu_racemase_AS_1"/>
</dbReference>
<feature type="binding site" evidence="7">
    <location>
        <begin position="190"/>
        <end position="191"/>
    </location>
    <ligand>
        <name>substrate</name>
    </ligand>
</feature>
<dbReference type="RefSeq" id="WP_186881777.1">
    <property type="nucleotide sequence ID" value="NZ_JACOGG010000013.1"/>
</dbReference>
<keyword evidence="9" id="KW-1185">Reference proteome</keyword>
<evidence type="ECO:0000313" key="9">
    <source>
        <dbReference type="Proteomes" id="UP000612361"/>
    </source>
</evidence>
<comment type="caution">
    <text evidence="8">The sequence shown here is derived from an EMBL/GenBank/DDBJ whole genome shotgun (WGS) entry which is preliminary data.</text>
</comment>
<dbReference type="InterPro" id="IPR004391">
    <property type="entry name" value="Glu_race"/>
</dbReference>
<evidence type="ECO:0000313" key="8">
    <source>
        <dbReference type="EMBL" id="MBC3936212.1"/>
    </source>
</evidence>
<accession>A0A923I338</accession>
<keyword evidence="5 7" id="KW-0413">Isomerase</keyword>
<dbReference type="InterPro" id="IPR001920">
    <property type="entry name" value="Asp/Glu_race"/>
</dbReference>
<evidence type="ECO:0000256" key="6">
    <source>
        <dbReference type="ARBA" id="ARBA00023316"/>
    </source>
</evidence>
<comment type="function">
    <text evidence="7">Provides the (R)-glutamate required for cell wall biosynthesis.</text>
</comment>
<dbReference type="InterPro" id="IPR015942">
    <property type="entry name" value="Asp/Glu/hydantoin_racemase"/>
</dbReference>
<evidence type="ECO:0000256" key="5">
    <source>
        <dbReference type="ARBA" id="ARBA00023235"/>
    </source>
</evidence>
<dbReference type="NCBIfam" id="TIGR00067">
    <property type="entry name" value="glut_race"/>
    <property type="match status" value="1"/>
</dbReference>
<dbReference type="SUPFAM" id="SSF53681">
    <property type="entry name" value="Aspartate/glutamate racemase"/>
    <property type="match status" value="2"/>
</dbReference>
<feature type="binding site" evidence="7">
    <location>
        <begin position="13"/>
        <end position="14"/>
    </location>
    <ligand>
        <name>substrate</name>
    </ligand>
</feature>
<evidence type="ECO:0000256" key="3">
    <source>
        <dbReference type="ARBA" id="ARBA00022960"/>
    </source>
</evidence>
<comment type="catalytic activity">
    <reaction evidence="1 7">
        <text>L-glutamate = D-glutamate</text>
        <dbReference type="Rhea" id="RHEA:12813"/>
        <dbReference type="ChEBI" id="CHEBI:29985"/>
        <dbReference type="ChEBI" id="CHEBI:29986"/>
        <dbReference type="EC" id="5.1.1.3"/>
    </reaction>
</comment>
<dbReference type="PROSITE" id="PS00923">
    <property type="entry name" value="ASP_GLU_RACEMASE_1"/>
    <property type="match status" value="1"/>
</dbReference>
<sequence length="283" mass="30704">MILDSGSPIGIFDSGIGGLSVLRHIHALLPAENLLYISDAAYVPYGEKSEQEITARCMLIAQHLFAQGVKALVVACNTATAASIQKLRAAYPEQIIIGMEPGLKPAAACSNNHVVGVLATQRTLQSEKYQRLRDQLIQETQTRFVAQACVGLVNLIEQTEMDATELEQLLHAYLQVMANAGADTLVLGCTHYPFVRESIESVYARLRPGLAAATIIDTGIAVAQHLQRLLIQNQLQNLHTIEDTTHSASIAAYTTGDVTHLRSMLNKLLQLDNCPASPLQLAE</sequence>
<dbReference type="PROSITE" id="PS00924">
    <property type="entry name" value="ASP_GLU_RACEMASE_2"/>
    <property type="match status" value="1"/>
</dbReference>
<feature type="binding site" evidence="7">
    <location>
        <begin position="45"/>
        <end position="46"/>
    </location>
    <ligand>
        <name>substrate</name>
    </ligand>
</feature>
<reference evidence="8" key="1">
    <citation type="submission" date="2020-08" db="EMBL/GenBank/DDBJ databases">
        <title>Novel species isolated from subtropical streams in China.</title>
        <authorList>
            <person name="Lu H."/>
        </authorList>
    </citation>
    <scope>NUCLEOTIDE SEQUENCE</scope>
    <source>
        <strain evidence="8">CY7W</strain>
    </source>
</reference>
<keyword evidence="6 7" id="KW-0961">Cell wall biogenesis/degradation</keyword>
<dbReference type="PANTHER" id="PTHR21198">
    <property type="entry name" value="GLUTAMATE RACEMASE"/>
    <property type="match status" value="1"/>
</dbReference>
<dbReference type="AlphaFoldDB" id="A0A923I338"/>
<proteinExistence type="inferred from homology"/>
<dbReference type="GO" id="GO:0071555">
    <property type="term" value="P:cell wall organization"/>
    <property type="evidence" value="ECO:0007669"/>
    <property type="project" value="UniProtKB-KW"/>
</dbReference>
<dbReference type="GO" id="GO:0008360">
    <property type="term" value="P:regulation of cell shape"/>
    <property type="evidence" value="ECO:0007669"/>
    <property type="project" value="UniProtKB-KW"/>
</dbReference>
<protein>
    <recommendedName>
        <fullName evidence="2 7">Glutamate racemase</fullName>
        <ecNumber evidence="2 7">5.1.1.3</ecNumber>
    </recommendedName>
</protein>
<dbReference type="EC" id="5.1.1.3" evidence="2 7"/>
<dbReference type="GO" id="GO:0008881">
    <property type="term" value="F:glutamate racemase activity"/>
    <property type="evidence" value="ECO:0007669"/>
    <property type="project" value="UniProtKB-UniRule"/>
</dbReference>
<keyword evidence="3 7" id="KW-0133">Cell shape</keyword>
<dbReference type="EMBL" id="JACOGG010000013">
    <property type="protein sequence ID" value="MBC3936212.1"/>
    <property type="molecule type" value="Genomic_DNA"/>
</dbReference>
<keyword evidence="4 7" id="KW-0573">Peptidoglycan synthesis</keyword>
<dbReference type="Proteomes" id="UP000612361">
    <property type="component" value="Unassembled WGS sequence"/>
</dbReference>
<name>A0A923I338_9BURK</name>
<comment type="pathway">
    <text evidence="7">Cell wall biogenesis; peptidoglycan biosynthesis.</text>
</comment>
<dbReference type="Pfam" id="PF01177">
    <property type="entry name" value="Asp_Glu_race"/>
    <property type="match status" value="1"/>
</dbReference>